<feature type="chain" id="PRO_5039057313" evidence="6">
    <location>
        <begin position="22"/>
        <end position="543"/>
    </location>
</feature>
<keyword evidence="2 6" id="KW-0732">Signal</keyword>
<organism evidence="7 8">
    <name type="scientific">Clostridium oryzae</name>
    <dbReference type="NCBI Taxonomy" id="1450648"/>
    <lineage>
        <taxon>Bacteria</taxon>
        <taxon>Bacillati</taxon>
        <taxon>Bacillota</taxon>
        <taxon>Clostridia</taxon>
        <taxon>Eubacteriales</taxon>
        <taxon>Clostridiaceae</taxon>
        <taxon>Clostridium</taxon>
    </lineage>
</organism>
<evidence type="ECO:0000256" key="5">
    <source>
        <dbReference type="ARBA" id="ARBA00023288"/>
    </source>
</evidence>
<keyword evidence="4" id="KW-0564">Palmitate</keyword>
<evidence type="ECO:0000256" key="3">
    <source>
        <dbReference type="ARBA" id="ARBA00023136"/>
    </source>
</evidence>
<dbReference type="Pfam" id="PF13416">
    <property type="entry name" value="SBP_bac_8"/>
    <property type="match status" value="1"/>
</dbReference>
<dbReference type="RefSeq" id="WP_079425440.1">
    <property type="nucleotide sequence ID" value="NZ_MZGV01000030.1"/>
</dbReference>
<dbReference type="PROSITE" id="PS51257">
    <property type="entry name" value="PROKAR_LIPOPROTEIN"/>
    <property type="match status" value="1"/>
</dbReference>
<name>A0A1V4IKN5_9CLOT</name>
<dbReference type="SUPFAM" id="SSF53850">
    <property type="entry name" value="Periplasmic binding protein-like II"/>
    <property type="match status" value="1"/>
</dbReference>
<sequence>MKKKALSLVLTVLVTSTIVFTGCGKKTTTNSAKDSNFKSSGLPIVKKKVTLKIVSPKSALAPNYDKMTIFKRLEKSTNIHIDWTNIPDTDYQTKKNLLLASGDLPDAFYAAGFSDADMNKYGKDGTIVPLGSLINKYMPNVKKLLNKEPDLKTFITSPDGKIYSLPVGEEMGTGKNNIGSNPYFYFINKTWLKKIGKKVPTTLDELHEDLLEFKNKDLNGNGKQDEIPMKFISNFWCADIGNFFGSFGIPDPYTNAPYDHLIVRNGKIVFAPEQPEYKQAVQYFSKWVKEGLIDKSSFTDTTADSLFAKGKTKPETLGSFVWWEETEIVGTDREKEYALVGPLTGPTGKSDVVRSNGSAWSRGAFVITKDNKHPEVTARWIDQLYSPLEAAQIHWGPIGEVYNLKNGKLVNKPLPKGVTMGEYRQKVAPSGVGVVTANDFNTIVDMEARAKERINRIKNVFAPNMADENIPTLFFTDDETSRRNQIETDLKAYVNKMKSQWLMNGNLTDAAWNTYLNNLKKIGVDQFVKITQDAYDRYQKQNK</sequence>
<accession>A0A1V4IKN5</accession>
<keyword evidence="3" id="KW-0472">Membrane</keyword>
<evidence type="ECO:0000256" key="6">
    <source>
        <dbReference type="SAM" id="SignalP"/>
    </source>
</evidence>
<dbReference type="AlphaFoldDB" id="A0A1V4IKN5"/>
<evidence type="ECO:0000313" key="8">
    <source>
        <dbReference type="Proteomes" id="UP000190080"/>
    </source>
</evidence>
<evidence type="ECO:0000256" key="2">
    <source>
        <dbReference type="ARBA" id="ARBA00022729"/>
    </source>
</evidence>
<keyword evidence="5 7" id="KW-0449">Lipoprotein</keyword>
<comment type="caution">
    <text evidence="7">The sequence shown here is derived from an EMBL/GenBank/DDBJ whole genome shotgun (WGS) entry which is preliminary data.</text>
</comment>
<proteinExistence type="predicted"/>
<dbReference type="EMBL" id="MZGV01000030">
    <property type="protein sequence ID" value="OPJ60591.1"/>
    <property type="molecule type" value="Genomic_DNA"/>
</dbReference>
<dbReference type="STRING" id="1450648.CLORY_27670"/>
<evidence type="ECO:0000256" key="1">
    <source>
        <dbReference type="ARBA" id="ARBA00022475"/>
    </source>
</evidence>
<dbReference type="PANTHER" id="PTHR43649:SF33">
    <property type="entry name" value="POLYGALACTURONAN_RHAMNOGALACTURONAN-BINDING PROTEIN YTCQ"/>
    <property type="match status" value="1"/>
</dbReference>
<gene>
    <name evidence="7" type="primary">lipO_10</name>
    <name evidence="7" type="ORF">CLORY_27670</name>
</gene>
<dbReference type="OrthoDB" id="2491264at2"/>
<protein>
    <submittedName>
        <fullName evidence="7">Lipoprotein LipO</fullName>
    </submittedName>
</protein>
<keyword evidence="8" id="KW-1185">Reference proteome</keyword>
<feature type="signal peptide" evidence="6">
    <location>
        <begin position="1"/>
        <end position="21"/>
    </location>
</feature>
<dbReference type="PANTHER" id="PTHR43649">
    <property type="entry name" value="ARABINOSE-BINDING PROTEIN-RELATED"/>
    <property type="match status" value="1"/>
</dbReference>
<evidence type="ECO:0000256" key="4">
    <source>
        <dbReference type="ARBA" id="ARBA00023139"/>
    </source>
</evidence>
<evidence type="ECO:0000313" key="7">
    <source>
        <dbReference type="EMBL" id="OPJ60591.1"/>
    </source>
</evidence>
<dbReference type="InterPro" id="IPR050490">
    <property type="entry name" value="Bact_solute-bd_prot1"/>
</dbReference>
<dbReference type="Proteomes" id="UP000190080">
    <property type="component" value="Unassembled WGS sequence"/>
</dbReference>
<dbReference type="Gene3D" id="3.40.190.10">
    <property type="entry name" value="Periplasmic binding protein-like II"/>
    <property type="match status" value="2"/>
</dbReference>
<reference evidence="7 8" key="1">
    <citation type="submission" date="2017-03" db="EMBL/GenBank/DDBJ databases">
        <title>Genome sequence of Clostridium oryzae DSM 28571.</title>
        <authorList>
            <person name="Poehlein A."/>
            <person name="Daniel R."/>
        </authorList>
    </citation>
    <scope>NUCLEOTIDE SEQUENCE [LARGE SCALE GENOMIC DNA]</scope>
    <source>
        <strain evidence="7 8">DSM 28571</strain>
    </source>
</reference>
<keyword evidence="1" id="KW-1003">Cell membrane</keyword>
<dbReference type="InterPro" id="IPR006059">
    <property type="entry name" value="SBP"/>
</dbReference>